<dbReference type="PANTHER" id="PTHR47723:SF19">
    <property type="entry name" value="POLYNUCLEOTIDYL TRANSFERASE, RIBONUCLEASE H-LIKE SUPERFAMILY PROTEIN"/>
    <property type="match status" value="1"/>
</dbReference>
<dbReference type="InterPro" id="IPR036397">
    <property type="entry name" value="RNaseH_sf"/>
</dbReference>
<keyword evidence="3" id="KW-1185">Reference proteome</keyword>
<organism evidence="2 3">
    <name type="scientific">Nicotiana attenuata</name>
    <name type="common">Coyote tobacco</name>
    <dbReference type="NCBI Taxonomy" id="49451"/>
    <lineage>
        <taxon>Eukaryota</taxon>
        <taxon>Viridiplantae</taxon>
        <taxon>Streptophyta</taxon>
        <taxon>Embryophyta</taxon>
        <taxon>Tracheophyta</taxon>
        <taxon>Spermatophyta</taxon>
        <taxon>Magnoliopsida</taxon>
        <taxon>eudicotyledons</taxon>
        <taxon>Gunneridae</taxon>
        <taxon>Pentapetalae</taxon>
        <taxon>asterids</taxon>
        <taxon>lamiids</taxon>
        <taxon>Solanales</taxon>
        <taxon>Solanaceae</taxon>
        <taxon>Nicotianoideae</taxon>
        <taxon>Nicotianeae</taxon>
        <taxon>Nicotiana</taxon>
    </lineage>
</organism>
<dbReference type="GO" id="GO:0004523">
    <property type="term" value="F:RNA-DNA hybrid ribonuclease activity"/>
    <property type="evidence" value="ECO:0007669"/>
    <property type="project" value="InterPro"/>
</dbReference>
<evidence type="ECO:0000313" key="2">
    <source>
        <dbReference type="EMBL" id="OIT23138.1"/>
    </source>
</evidence>
<evidence type="ECO:0000259" key="1">
    <source>
        <dbReference type="Pfam" id="PF13456"/>
    </source>
</evidence>
<dbReference type="Proteomes" id="UP000187609">
    <property type="component" value="Unassembled WGS sequence"/>
</dbReference>
<proteinExistence type="predicted"/>
<dbReference type="SUPFAM" id="SSF53098">
    <property type="entry name" value="Ribonuclease H-like"/>
    <property type="match status" value="1"/>
</dbReference>
<comment type="caution">
    <text evidence="2">The sequence shown here is derived from an EMBL/GenBank/DDBJ whole genome shotgun (WGS) entry which is preliminary data.</text>
</comment>
<dbReference type="InterPro" id="IPR053151">
    <property type="entry name" value="RNase_H-like"/>
</dbReference>
<dbReference type="InterPro" id="IPR012337">
    <property type="entry name" value="RNaseH-like_sf"/>
</dbReference>
<dbReference type="PANTHER" id="PTHR47723">
    <property type="entry name" value="OS05G0353850 PROTEIN"/>
    <property type="match status" value="1"/>
</dbReference>
<dbReference type="CDD" id="cd06222">
    <property type="entry name" value="RNase_H_like"/>
    <property type="match status" value="1"/>
</dbReference>
<name>A0A1J6JZE9_NICAT</name>
<dbReference type="GO" id="GO:0003676">
    <property type="term" value="F:nucleic acid binding"/>
    <property type="evidence" value="ECO:0007669"/>
    <property type="project" value="InterPro"/>
</dbReference>
<sequence length="86" mass="9414">KMPIRWTPLPHNIYKLNIDGAYQENSNTGGAGRIIRDSHGNSIDGFSSNIVATLPLQAELIGLLKGLELSFTKNRIPLIVETNCPV</sequence>
<dbReference type="AlphaFoldDB" id="A0A1J6JZE9"/>
<dbReference type="EMBL" id="MJEQ01003333">
    <property type="protein sequence ID" value="OIT23138.1"/>
    <property type="molecule type" value="Genomic_DNA"/>
</dbReference>
<gene>
    <name evidence="2" type="ORF">A4A49_55711</name>
</gene>
<accession>A0A1J6JZE9</accession>
<dbReference type="OMA" id="PHNIYKL"/>
<protein>
    <recommendedName>
        <fullName evidence="1">RNase H type-1 domain-containing protein</fullName>
    </recommendedName>
</protein>
<dbReference type="Gene3D" id="3.30.420.10">
    <property type="entry name" value="Ribonuclease H-like superfamily/Ribonuclease H"/>
    <property type="match status" value="1"/>
</dbReference>
<dbReference type="InterPro" id="IPR044730">
    <property type="entry name" value="RNase_H-like_dom_plant"/>
</dbReference>
<reference evidence="2" key="1">
    <citation type="submission" date="2016-11" db="EMBL/GenBank/DDBJ databases">
        <title>The genome of Nicotiana attenuata.</title>
        <authorList>
            <person name="Xu S."/>
            <person name="Brockmoeller T."/>
            <person name="Gaquerel E."/>
            <person name="Navarro A."/>
            <person name="Kuhl H."/>
            <person name="Gase K."/>
            <person name="Ling Z."/>
            <person name="Zhou W."/>
            <person name="Kreitzer C."/>
            <person name="Stanke M."/>
            <person name="Tang H."/>
            <person name="Lyons E."/>
            <person name="Pandey P."/>
            <person name="Pandey S.P."/>
            <person name="Timmermann B."/>
            <person name="Baldwin I.T."/>
        </authorList>
    </citation>
    <scope>NUCLEOTIDE SEQUENCE [LARGE SCALE GENOMIC DNA]</scope>
    <source>
        <strain evidence="2">UT</strain>
    </source>
</reference>
<dbReference type="SMR" id="A0A1J6JZE9"/>
<feature type="non-terminal residue" evidence="2">
    <location>
        <position position="1"/>
    </location>
</feature>
<dbReference type="InterPro" id="IPR002156">
    <property type="entry name" value="RNaseH_domain"/>
</dbReference>
<evidence type="ECO:0000313" key="3">
    <source>
        <dbReference type="Proteomes" id="UP000187609"/>
    </source>
</evidence>
<feature type="domain" description="RNase H type-1" evidence="1">
    <location>
        <begin position="17"/>
        <end position="84"/>
    </location>
</feature>
<dbReference type="Pfam" id="PF13456">
    <property type="entry name" value="RVT_3"/>
    <property type="match status" value="1"/>
</dbReference>
<dbReference type="Gramene" id="OIT23138">
    <property type="protein sequence ID" value="OIT23138"/>
    <property type="gene ID" value="A4A49_55711"/>
</dbReference>
<feature type="non-terminal residue" evidence="2">
    <location>
        <position position="86"/>
    </location>
</feature>